<name>A0A843W7U9_COLES</name>
<gene>
    <name evidence="1" type="ORF">Taro_038872</name>
</gene>
<dbReference type="Proteomes" id="UP000652761">
    <property type="component" value="Unassembled WGS sequence"/>
</dbReference>
<sequence length="138" mass="15203">MYINKLNNSSYIFFSTQESAEAKLLTNNDTERGNTVGNSVNLHVVTTTRLATQTERTLPRQETLATEATTASQPVRFIRFCHSGVDTVHLCVDPSSLSQKPSACGVDTVLCSVDTLRLKLKNRNFSGHVAAWESRALT</sequence>
<keyword evidence="2" id="KW-1185">Reference proteome</keyword>
<evidence type="ECO:0000313" key="1">
    <source>
        <dbReference type="EMBL" id="MQM06052.1"/>
    </source>
</evidence>
<comment type="caution">
    <text evidence="1">The sequence shown here is derived from an EMBL/GenBank/DDBJ whole genome shotgun (WGS) entry which is preliminary data.</text>
</comment>
<dbReference type="AlphaFoldDB" id="A0A843W7U9"/>
<organism evidence="1 2">
    <name type="scientific">Colocasia esculenta</name>
    <name type="common">Wild taro</name>
    <name type="synonym">Arum esculentum</name>
    <dbReference type="NCBI Taxonomy" id="4460"/>
    <lineage>
        <taxon>Eukaryota</taxon>
        <taxon>Viridiplantae</taxon>
        <taxon>Streptophyta</taxon>
        <taxon>Embryophyta</taxon>
        <taxon>Tracheophyta</taxon>
        <taxon>Spermatophyta</taxon>
        <taxon>Magnoliopsida</taxon>
        <taxon>Liliopsida</taxon>
        <taxon>Araceae</taxon>
        <taxon>Aroideae</taxon>
        <taxon>Colocasieae</taxon>
        <taxon>Colocasia</taxon>
    </lineage>
</organism>
<evidence type="ECO:0000313" key="2">
    <source>
        <dbReference type="Proteomes" id="UP000652761"/>
    </source>
</evidence>
<accession>A0A843W7U9</accession>
<proteinExistence type="predicted"/>
<dbReference type="EMBL" id="NMUH01003529">
    <property type="protein sequence ID" value="MQM06052.1"/>
    <property type="molecule type" value="Genomic_DNA"/>
</dbReference>
<reference evidence="1" key="1">
    <citation type="submission" date="2017-07" db="EMBL/GenBank/DDBJ databases">
        <title>Taro Niue Genome Assembly and Annotation.</title>
        <authorList>
            <person name="Atibalentja N."/>
            <person name="Keating K."/>
            <person name="Fields C.J."/>
        </authorList>
    </citation>
    <scope>NUCLEOTIDE SEQUENCE</scope>
    <source>
        <strain evidence="1">Niue_2</strain>
        <tissue evidence="1">Leaf</tissue>
    </source>
</reference>
<protein>
    <submittedName>
        <fullName evidence="1">Uncharacterized protein</fullName>
    </submittedName>
</protein>